<protein>
    <recommendedName>
        <fullName evidence="8">RING-CH-type domain-containing protein</fullName>
    </recommendedName>
</protein>
<evidence type="ECO:0008006" key="8">
    <source>
        <dbReference type="Google" id="ProtNLM"/>
    </source>
</evidence>
<keyword evidence="2" id="KW-0863">Zinc-finger</keyword>
<comment type="caution">
    <text evidence="6">The sequence shown here is derived from an EMBL/GenBank/DDBJ whole genome shotgun (WGS) entry which is preliminary data.</text>
</comment>
<dbReference type="AlphaFoldDB" id="A0A834GYU0"/>
<evidence type="ECO:0000256" key="3">
    <source>
        <dbReference type="ARBA" id="ARBA00022833"/>
    </source>
</evidence>
<keyword evidence="1" id="KW-0479">Metal-binding</keyword>
<feature type="domain" description="RING-CH-type" evidence="5">
    <location>
        <begin position="99"/>
        <end position="122"/>
    </location>
</feature>
<gene>
    <name evidence="6" type="ORF">RHSIM_Rhsim05G0097600</name>
</gene>
<dbReference type="Proteomes" id="UP000626092">
    <property type="component" value="Unassembled WGS sequence"/>
</dbReference>
<dbReference type="Pfam" id="PF01425">
    <property type="entry name" value="Amidase"/>
    <property type="match status" value="1"/>
</dbReference>
<evidence type="ECO:0000256" key="1">
    <source>
        <dbReference type="ARBA" id="ARBA00022723"/>
    </source>
</evidence>
<dbReference type="Gene3D" id="3.90.1300.10">
    <property type="entry name" value="Amidase signature (AS) domain"/>
    <property type="match status" value="1"/>
</dbReference>
<dbReference type="InterPro" id="IPR023631">
    <property type="entry name" value="Amidase_dom"/>
</dbReference>
<evidence type="ECO:0000313" key="7">
    <source>
        <dbReference type="Proteomes" id="UP000626092"/>
    </source>
</evidence>
<keyword evidence="7" id="KW-1185">Reference proteome</keyword>
<dbReference type="SUPFAM" id="SSF75304">
    <property type="entry name" value="Amidase signature (AS) enzymes"/>
    <property type="match status" value="1"/>
</dbReference>
<accession>A0A834GYU0</accession>
<dbReference type="EMBL" id="WJXA01000005">
    <property type="protein sequence ID" value="KAF7142338.1"/>
    <property type="molecule type" value="Genomic_DNA"/>
</dbReference>
<dbReference type="Pfam" id="PF12906">
    <property type="entry name" value="RINGv"/>
    <property type="match status" value="1"/>
</dbReference>
<evidence type="ECO:0000259" key="5">
    <source>
        <dbReference type="Pfam" id="PF12906"/>
    </source>
</evidence>
<reference evidence="6" key="1">
    <citation type="submission" date="2019-11" db="EMBL/GenBank/DDBJ databases">
        <authorList>
            <person name="Liu Y."/>
            <person name="Hou J."/>
            <person name="Li T.-Q."/>
            <person name="Guan C.-H."/>
            <person name="Wu X."/>
            <person name="Wu H.-Z."/>
            <person name="Ling F."/>
            <person name="Zhang R."/>
            <person name="Shi X.-G."/>
            <person name="Ren J.-P."/>
            <person name="Chen E.-F."/>
            <person name="Sun J.-M."/>
        </authorList>
    </citation>
    <scope>NUCLEOTIDE SEQUENCE</scope>
    <source>
        <strain evidence="6">Adult_tree_wgs_1</strain>
        <tissue evidence="6">Leaves</tissue>
    </source>
</reference>
<sequence length="208" mass="23656">MLREVDKIDRKIERNKEVGPSAGVLVAVKDNIVRWMTAGSRVLERYQPPFDAMALRKLRESGVLVRVLERYQPPFDAMAMRKLRESGGQGCSKKIVRECRICSEEDEEHEMEAPCACNGTLKKKVNLVFKRVSCEINFVRVSLDFKFDYFVSSSEPSAVIVFHSNGWQLHFNDPKKIPKLSVKGWIEMPIAMIGGAKFGAYTCLTGYM</sequence>
<dbReference type="GO" id="GO:0008270">
    <property type="term" value="F:zinc ion binding"/>
    <property type="evidence" value="ECO:0007669"/>
    <property type="project" value="UniProtKB-KW"/>
</dbReference>
<name>A0A834GYU0_RHOSS</name>
<organism evidence="6 7">
    <name type="scientific">Rhododendron simsii</name>
    <name type="common">Sims's rhododendron</name>
    <dbReference type="NCBI Taxonomy" id="118357"/>
    <lineage>
        <taxon>Eukaryota</taxon>
        <taxon>Viridiplantae</taxon>
        <taxon>Streptophyta</taxon>
        <taxon>Embryophyta</taxon>
        <taxon>Tracheophyta</taxon>
        <taxon>Spermatophyta</taxon>
        <taxon>Magnoliopsida</taxon>
        <taxon>eudicotyledons</taxon>
        <taxon>Gunneridae</taxon>
        <taxon>Pentapetalae</taxon>
        <taxon>asterids</taxon>
        <taxon>Ericales</taxon>
        <taxon>Ericaceae</taxon>
        <taxon>Ericoideae</taxon>
        <taxon>Rhodoreae</taxon>
        <taxon>Rhododendron</taxon>
    </lineage>
</organism>
<keyword evidence="3" id="KW-0862">Zinc</keyword>
<evidence type="ECO:0000259" key="4">
    <source>
        <dbReference type="Pfam" id="PF01425"/>
    </source>
</evidence>
<dbReference type="InterPro" id="IPR011016">
    <property type="entry name" value="Znf_RING-CH"/>
</dbReference>
<feature type="domain" description="Amidase" evidence="4">
    <location>
        <begin position="2"/>
        <end position="64"/>
    </location>
</feature>
<proteinExistence type="predicted"/>
<dbReference type="InterPro" id="IPR036928">
    <property type="entry name" value="AS_sf"/>
</dbReference>
<evidence type="ECO:0000256" key="2">
    <source>
        <dbReference type="ARBA" id="ARBA00022771"/>
    </source>
</evidence>
<dbReference type="OrthoDB" id="1746787at2759"/>
<evidence type="ECO:0000313" key="6">
    <source>
        <dbReference type="EMBL" id="KAF7142338.1"/>
    </source>
</evidence>